<dbReference type="EMBL" id="JBHSKV010000017">
    <property type="protein sequence ID" value="MFC5135448.1"/>
    <property type="molecule type" value="Genomic_DNA"/>
</dbReference>
<dbReference type="Proteomes" id="UP001596145">
    <property type="component" value="Unassembled WGS sequence"/>
</dbReference>
<proteinExistence type="inferred from homology"/>
<comment type="similarity">
    <text evidence="1">Belongs to the GSP E family.</text>
</comment>
<dbReference type="InterPro" id="IPR001482">
    <property type="entry name" value="T2SS/T4SS_dom"/>
</dbReference>
<accession>A0ABD5QT60</accession>
<gene>
    <name evidence="3" type="ORF">ACFPJA_12065</name>
</gene>
<evidence type="ECO:0000259" key="2">
    <source>
        <dbReference type="Pfam" id="PF00437"/>
    </source>
</evidence>
<dbReference type="CDD" id="cd01130">
    <property type="entry name" value="VirB11-like_ATPase"/>
    <property type="match status" value="1"/>
</dbReference>
<dbReference type="Pfam" id="PF00437">
    <property type="entry name" value="T2SSE"/>
    <property type="match status" value="1"/>
</dbReference>
<sequence>MTEHGTAKPSDELRKAAMRRPHLREHLKEFKQITGEFPLFIEEPKDEYESARPNVLYPVGGPIYCHVYGDLGQETKYYAIEPEMSGPQATVLNEVKNKLLAASGGHTAPDSEAEYDDLIEELLEDVTHIQNGRTGWKATASKLLNVGKLSVTEETYESIRYRLNRDIVGLGPLEPVMRDPANEDIHVIGPHECHVDHGTFGMLETTVDFGTPKEFDNWLRNMGERIGDPLSDSDPIVDSTLPDGSRINIIYSDDVSLKGSSLTIRQGEEVPLSINQITNWGTLSPQLAAYLWLCLENEQTVFVVGETASGKTTTLNAILSYIPQDSKIYTAEDTAEVIPPHNTWQQLLTREGGGEGSSDVDMFDLVAAALRSRPDYIIVGEVRGAEGRMAFQAAQTGHPVMLTFHASDIVSMIQRFTSEPINVPETFMDNADVALFQNRVKQGDDVLRRVTSVQEIEGYSKEMDGVVTREVFSWDPVEDDIVFQGMNNSYVLEEQIATLLGYADTRDIYDDLDFRAELIERMIGEGILGYHEVNRAIDAFQRDGVEGLPFEMHRNVR</sequence>
<comment type="caution">
    <text evidence="3">The sequence shown here is derived from an EMBL/GenBank/DDBJ whole genome shotgun (WGS) entry which is preliminary data.</text>
</comment>
<dbReference type="AlphaFoldDB" id="A0ABD5QT60"/>
<evidence type="ECO:0000313" key="3">
    <source>
        <dbReference type="EMBL" id="MFC5135448.1"/>
    </source>
</evidence>
<dbReference type="InterPro" id="IPR050921">
    <property type="entry name" value="T4SS_GSP_E_ATPase"/>
</dbReference>
<dbReference type="InterPro" id="IPR027417">
    <property type="entry name" value="P-loop_NTPase"/>
</dbReference>
<evidence type="ECO:0000256" key="1">
    <source>
        <dbReference type="ARBA" id="ARBA00006611"/>
    </source>
</evidence>
<keyword evidence="4" id="KW-1185">Reference proteome</keyword>
<dbReference type="PANTHER" id="PTHR30486">
    <property type="entry name" value="TWITCHING MOTILITY PROTEIN PILT"/>
    <property type="match status" value="1"/>
</dbReference>
<dbReference type="RefSeq" id="WP_122106549.1">
    <property type="nucleotide sequence ID" value="NZ_JBHSKV010000017.1"/>
</dbReference>
<dbReference type="Gene3D" id="3.40.50.300">
    <property type="entry name" value="P-loop containing nucleotide triphosphate hydrolases"/>
    <property type="match status" value="1"/>
</dbReference>
<name>A0ABD5QT60_9EURY</name>
<protein>
    <submittedName>
        <fullName evidence="3">Type II/IV secretion system ATPase subunit</fullName>
    </submittedName>
</protein>
<feature type="domain" description="Bacterial type II secretion system protein E" evidence="2">
    <location>
        <begin position="231"/>
        <end position="417"/>
    </location>
</feature>
<organism evidence="3 4">
    <name type="scientific">Halorubrum glutamatedens</name>
    <dbReference type="NCBI Taxonomy" id="2707018"/>
    <lineage>
        <taxon>Archaea</taxon>
        <taxon>Methanobacteriati</taxon>
        <taxon>Methanobacteriota</taxon>
        <taxon>Stenosarchaea group</taxon>
        <taxon>Halobacteria</taxon>
        <taxon>Halobacteriales</taxon>
        <taxon>Haloferacaceae</taxon>
        <taxon>Halorubrum</taxon>
    </lineage>
</organism>
<dbReference type="PANTHER" id="PTHR30486:SF14">
    <property type="entry name" value="FLAGELLA ACCESSORY PROTEIN I"/>
    <property type="match status" value="1"/>
</dbReference>
<reference evidence="3 4" key="1">
    <citation type="journal article" date="2019" name="Int. J. Syst. Evol. Microbiol.">
        <title>The Global Catalogue of Microorganisms (GCM) 10K type strain sequencing project: providing services to taxonomists for standard genome sequencing and annotation.</title>
        <authorList>
            <consortium name="The Broad Institute Genomics Platform"/>
            <consortium name="The Broad Institute Genome Sequencing Center for Infectious Disease"/>
            <person name="Wu L."/>
            <person name="Ma J."/>
        </authorList>
    </citation>
    <scope>NUCLEOTIDE SEQUENCE [LARGE SCALE GENOMIC DNA]</scope>
    <source>
        <strain evidence="3 4">CGMCC 1.16026</strain>
    </source>
</reference>
<dbReference type="Gene3D" id="3.30.450.380">
    <property type="match status" value="1"/>
</dbReference>
<evidence type="ECO:0000313" key="4">
    <source>
        <dbReference type="Proteomes" id="UP001596145"/>
    </source>
</evidence>
<dbReference type="SUPFAM" id="SSF52540">
    <property type="entry name" value="P-loop containing nucleoside triphosphate hydrolases"/>
    <property type="match status" value="1"/>
</dbReference>